<comment type="subcellular location">
    <subcellularLocation>
        <location evidence="1">Nucleus</location>
    </subcellularLocation>
</comment>
<dbReference type="SUPFAM" id="SSF57756">
    <property type="entry name" value="Retrovirus zinc finger-like domains"/>
    <property type="match status" value="1"/>
</dbReference>
<evidence type="ECO:0000256" key="2">
    <source>
        <dbReference type="ARBA" id="ARBA00022723"/>
    </source>
</evidence>
<dbReference type="PROSITE" id="PS51282">
    <property type="entry name" value="DWNN"/>
    <property type="match status" value="1"/>
</dbReference>
<proteinExistence type="predicted"/>
<dbReference type="InterPro" id="IPR033489">
    <property type="entry name" value="RBBP6"/>
</dbReference>
<feature type="domain" description="CCHC-type" evidence="8">
    <location>
        <begin position="168"/>
        <end position="182"/>
    </location>
</feature>
<dbReference type="GO" id="GO:0003676">
    <property type="term" value="F:nucleic acid binding"/>
    <property type="evidence" value="ECO:0007669"/>
    <property type="project" value="InterPro"/>
</dbReference>
<evidence type="ECO:0000256" key="3">
    <source>
        <dbReference type="ARBA" id="ARBA00022771"/>
    </source>
</evidence>
<dbReference type="GeneID" id="54552465"/>
<dbReference type="GO" id="GO:0008270">
    <property type="term" value="F:zinc ion binding"/>
    <property type="evidence" value="ECO:0007669"/>
    <property type="project" value="UniProtKB-KW"/>
</dbReference>
<dbReference type="Gene3D" id="4.10.60.10">
    <property type="entry name" value="Zinc finger, CCHC-type"/>
    <property type="match status" value="1"/>
</dbReference>
<dbReference type="AlphaFoldDB" id="A0A6A6J7L0"/>
<sequence>MSSCVFYRFKNSKDRERIFFDGKSITVFELKRDIIKAAGLGDGSDFNLHLYPVEDPDAEYEDDTTIISRSSEVIAIRRPAPRGHGRAARYVAGRAPVRALKKTDSSTPAVSSTASGALSEQDAEAAFLAESEQAWQQQKEQLSHAKPVYHKKKPVNVPAHDPPPGYVCYRCQKKGHWIQVCPTNDDPDFKPVARAKRTTGIPRSFLKTVEKPPEGDLEDARGVMLNADGEYVKVMVDTKSWEKFQQKATAVKAQAASADADQKEMEKRGLLCPIDERLFNNPVKTPCCETTYCHDCIENTLLDRDLVCPNCEKVGVIIEELVPDEDMVGRIRDYEAEKARERLEKERQGSEEVKPDAKPSSPSEMESNVPVPTITDDAKASDAVRTGSESPAPNSNNTEKPAPILPSPHTVAAKPTSSSTPNPNGNGSDSDTSTTSKKRKEAPTEIRAPTAPKAMRLQKEQQSRQTQDQSSAVEKSFIDSMEALKNMPSNAAMMPNIPMPPMPMGMPGNPMMGMMNPNMNAMNAMNPMANMNMNAYGNVNPGWNNFNNGYPNPNQFNNMGFNDQMNGYPNMGYGNMGGMQGNMHGGYNNGGWGNQGYNQMGYGNQGAQQDAYERRPLNPHRSQNKNRKQRSADFHYVHQS</sequence>
<evidence type="ECO:0000313" key="10">
    <source>
        <dbReference type="EMBL" id="KAF2272197.1"/>
    </source>
</evidence>
<dbReference type="InterPro" id="IPR014891">
    <property type="entry name" value="DWNN_domain"/>
</dbReference>
<dbReference type="SMART" id="SM00343">
    <property type="entry name" value="ZnF_C2HC"/>
    <property type="match status" value="1"/>
</dbReference>
<feature type="compositionally biased region" description="Polar residues" evidence="7">
    <location>
        <begin position="387"/>
        <end position="399"/>
    </location>
</feature>
<keyword evidence="3 6" id="KW-0863">Zinc-finger</keyword>
<dbReference type="SMART" id="SM01180">
    <property type="entry name" value="DWNN"/>
    <property type="match status" value="1"/>
</dbReference>
<dbReference type="GO" id="GO:0006397">
    <property type="term" value="P:mRNA processing"/>
    <property type="evidence" value="ECO:0007669"/>
    <property type="project" value="InterPro"/>
</dbReference>
<dbReference type="CDD" id="cd16620">
    <property type="entry name" value="vRING-HC-C4C4_RBBP6"/>
    <property type="match status" value="1"/>
</dbReference>
<evidence type="ECO:0000313" key="11">
    <source>
        <dbReference type="Proteomes" id="UP000800097"/>
    </source>
</evidence>
<dbReference type="PANTHER" id="PTHR15439">
    <property type="entry name" value="RETINOBLASTOMA-BINDING PROTEIN 6"/>
    <property type="match status" value="1"/>
</dbReference>
<keyword evidence="11" id="KW-1185">Reference proteome</keyword>
<dbReference type="Pfam" id="PF08783">
    <property type="entry name" value="DWNN"/>
    <property type="match status" value="1"/>
</dbReference>
<dbReference type="Gene3D" id="3.10.20.90">
    <property type="entry name" value="Phosphatidylinositol 3-kinase Catalytic Subunit, Chain A, domain 1"/>
    <property type="match status" value="1"/>
</dbReference>
<feature type="domain" description="DWNN" evidence="9">
    <location>
        <begin position="5"/>
        <end position="79"/>
    </location>
</feature>
<dbReference type="GO" id="GO:0006511">
    <property type="term" value="P:ubiquitin-dependent protein catabolic process"/>
    <property type="evidence" value="ECO:0007669"/>
    <property type="project" value="TreeGrafter"/>
</dbReference>
<evidence type="ECO:0000256" key="4">
    <source>
        <dbReference type="ARBA" id="ARBA00022833"/>
    </source>
</evidence>
<protein>
    <submittedName>
        <fullName evidence="10">DWNN-domain-containing protein</fullName>
    </submittedName>
</protein>
<dbReference type="InterPro" id="IPR036875">
    <property type="entry name" value="Znf_CCHC_sf"/>
</dbReference>
<dbReference type="GO" id="GO:0061630">
    <property type="term" value="F:ubiquitin protein ligase activity"/>
    <property type="evidence" value="ECO:0007669"/>
    <property type="project" value="InterPro"/>
</dbReference>
<dbReference type="EMBL" id="ML986525">
    <property type="protein sequence ID" value="KAF2272197.1"/>
    <property type="molecule type" value="Genomic_DNA"/>
</dbReference>
<feature type="compositionally biased region" description="Low complexity" evidence="7">
    <location>
        <begin position="415"/>
        <end position="435"/>
    </location>
</feature>
<feature type="region of interest" description="Disordered" evidence="7">
    <location>
        <begin position="617"/>
        <end position="640"/>
    </location>
</feature>
<dbReference type="InterPro" id="IPR001878">
    <property type="entry name" value="Znf_CCHC"/>
</dbReference>
<reference evidence="10" key="1">
    <citation type="journal article" date="2020" name="Stud. Mycol.">
        <title>101 Dothideomycetes genomes: a test case for predicting lifestyles and emergence of pathogens.</title>
        <authorList>
            <person name="Haridas S."/>
            <person name="Albert R."/>
            <person name="Binder M."/>
            <person name="Bloem J."/>
            <person name="Labutti K."/>
            <person name="Salamov A."/>
            <person name="Andreopoulos B."/>
            <person name="Baker S."/>
            <person name="Barry K."/>
            <person name="Bills G."/>
            <person name="Bluhm B."/>
            <person name="Cannon C."/>
            <person name="Castanera R."/>
            <person name="Culley D."/>
            <person name="Daum C."/>
            <person name="Ezra D."/>
            <person name="Gonzalez J."/>
            <person name="Henrissat B."/>
            <person name="Kuo A."/>
            <person name="Liang C."/>
            <person name="Lipzen A."/>
            <person name="Lutzoni F."/>
            <person name="Magnuson J."/>
            <person name="Mondo S."/>
            <person name="Nolan M."/>
            <person name="Ohm R."/>
            <person name="Pangilinan J."/>
            <person name="Park H.-J."/>
            <person name="Ramirez L."/>
            <person name="Alfaro M."/>
            <person name="Sun H."/>
            <person name="Tritt A."/>
            <person name="Yoshinaga Y."/>
            <person name="Zwiers L.-H."/>
            <person name="Turgeon B."/>
            <person name="Goodwin S."/>
            <person name="Spatafora J."/>
            <person name="Crous P."/>
            <person name="Grigoriev I."/>
        </authorList>
    </citation>
    <scope>NUCLEOTIDE SEQUENCE</scope>
    <source>
        <strain evidence="10">CBS 379.55</strain>
    </source>
</reference>
<feature type="compositionally biased region" description="Basic and acidic residues" evidence="7">
    <location>
        <begin position="630"/>
        <end position="640"/>
    </location>
</feature>
<keyword evidence="4" id="KW-0862">Zinc</keyword>
<dbReference type="GO" id="GO:0016567">
    <property type="term" value="P:protein ubiquitination"/>
    <property type="evidence" value="ECO:0007669"/>
    <property type="project" value="InterPro"/>
</dbReference>
<evidence type="ECO:0000259" key="8">
    <source>
        <dbReference type="PROSITE" id="PS50158"/>
    </source>
</evidence>
<dbReference type="Gene3D" id="3.30.40.10">
    <property type="entry name" value="Zinc/RING finger domain, C3HC4 (zinc finger)"/>
    <property type="match status" value="1"/>
</dbReference>
<keyword evidence="2" id="KW-0479">Metal-binding</keyword>
<name>A0A6A6J7L0_WESOR</name>
<evidence type="ECO:0000256" key="5">
    <source>
        <dbReference type="ARBA" id="ARBA00023242"/>
    </source>
</evidence>
<feature type="compositionally biased region" description="Basic and acidic residues" evidence="7">
    <location>
        <begin position="340"/>
        <end position="357"/>
    </location>
</feature>
<dbReference type="PANTHER" id="PTHR15439:SF0">
    <property type="entry name" value="CELL DIVISION CYCLE AND APOPTOSIS REGULATOR PROTEIN 1-RELATED"/>
    <property type="match status" value="1"/>
</dbReference>
<evidence type="ECO:0000259" key="9">
    <source>
        <dbReference type="PROSITE" id="PS51282"/>
    </source>
</evidence>
<evidence type="ECO:0000256" key="7">
    <source>
        <dbReference type="SAM" id="MobiDB-lite"/>
    </source>
</evidence>
<accession>A0A6A6J7L0</accession>
<gene>
    <name evidence="10" type="ORF">EI97DRAFT_437187</name>
</gene>
<dbReference type="OrthoDB" id="106784at2759"/>
<feature type="compositionally biased region" description="Polar residues" evidence="7">
    <location>
        <begin position="463"/>
        <end position="473"/>
    </location>
</feature>
<dbReference type="RefSeq" id="XP_033649736.1">
    <property type="nucleotide sequence ID" value="XM_033799290.1"/>
</dbReference>
<dbReference type="InterPro" id="IPR025829">
    <property type="entry name" value="Zn_knuckle_CX2CX3GHX4C"/>
</dbReference>
<organism evidence="10 11">
    <name type="scientific">Westerdykella ornata</name>
    <dbReference type="NCBI Taxonomy" id="318751"/>
    <lineage>
        <taxon>Eukaryota</taxon>
        <taxon>Fungi</taxon>
        <taxon>Dikarya</taxon>
        <taxon>Ascomycota</taxon>
        <taxon>Pezizomycotina</taxon>
        <taxon>Dothideomycetes</taxon>
        <taxon>Pleosporomycetidae</taxon>
        <taxon>Pleosporales</taxon>
        <taxon>Sporormiaceae</taxon>
        <taxon>Westerdykella</taxon>
    </lineage>
</organism>
<evidence type="ECO:0000256" key="1">
    <source>
        <dbReference type="ARBA" id="ARBA00004123"/>
    </source>
</evidence>
<dbReference type="Pfam" id="PF13696">
    <property type="entry name" value="zf-CCHC_2"/>
    <property type="match status" value="1"/>
</dbReference>
<evidence type="ECO:0000256" key="6">
    <source>
        <dbReference type="PROSITE-ProRule" id="PRU00047"/>
    </source>
</evidence>
<keyword evidence="5" id="KW-0539">Nucleus</keyword>
<dbReference type="SUPFAM" id="SSF57850">
    <property type="entry name" value="RING/U-box"/>
    <property type="match status" value="1"/>
</dbReference>
<dbReference type="GO" id="GO:0005634">
    <property type="term" value="C:nucleus"/>
    <property type="evidence" value="ECO:0007669"/>
    <property type="project" value="UniProtKB-SubCell"/>
</dbReference>
<dbReference type="Proteomes" id="UP000800097">
    <property type="component" value="Unassembled WGS sequence"/>
</dbReference>
<dbReference type="InterPro" id="IPR013083">
    <property type="entry name" value="Znf_RING/FYVE/PHD"/>
</dbReference>
<dbReference type="PROSITE" id="PS50158">
    <property type="entry name" value="ZF_CCHC"/>
    <property type="match status" value="1"/>
</dbReference>
<feature type="region of interest" description="Disordered" evidence="7">
    <location>
        <begin position="340"/>
        <end position="474"/>
    </location>
</feature>